<evidence type="ECO:0000256" key="5">
    <source>
        <dbReference type="ARBA" id="ARBA00022692"/>
    </source>
</evidence>
<feature type="transmembrane region" description="Helical" evidence="8">
    <location>
        <begin position="97"/>
        <end position="118"/>
    </location>
</feature>
<dbReference type="PROSITE" id="PS50928">
    <property type="entry name" value="ABC_TM1"/>
    <property type="match status" value="1"/>
</dbReference>
<evidence type="ECO:0000256" key="1">
    <source>
        <dbReference type="ARBA" id="ARBA00004429"/>
    </source>
</evidence>
<dbReference type="RefSeq" id="WP_119360124.1">
    <property type="nucleotide sequence ID" value="NZ_QWKZ01000041.1"/>
</dbReference>
<evidence type="ECO:0000256" key="6">
    <source>
        <dbReference type="ARBA" id="ARBA00022989"/>
    </source>
</evidence>
<proteinExistence type="inferred from homology"/>
<dbReference type="InterPro" id="IPR035906">
    <property type="entry name" value="MetI-like_sf"/>
</dbReference>
<evidence type="ECO:0000259" key="9">
    <source>
        <dbReference type="PROSITE" id="PS50928"/>
    </source>
</evidence>
<dbReference type="Pfam" id="PF00528">
    <property type="entry name" value="BPD_transp_1"/>
    <property type="match status" value="1"/>
</dbReference>
<protein>
    <submittedName>
        <fullName evidence="10">Putative 2-aminoethylphosphonate transport system permease protein PhnV</fullName>
    </submittedName>
</protein>
<comment type="subcellular location">
    <subcellularLocation>
        <location evidence="1">Cell inner membrane</location>
        <topology evidence="1">Multi-pass membrane protein</topology>
    </subcellularLocation>
    <subcellularLocation>
        <location evidence="8">Cell membrane</location>
        <topology evidence="8">Multi-pass membrane protein</topology>
    </subcellularLocation>
</comment>
<keyword evidence="4" id="KW-0997">Cell inner membrane</keyword>
<accession>A0A399EQC8</accession>
<gene>
    <name evidence="10" type="primary">phnV</name>
    <name evidence="10" type="ORF">Mlute_01493</name>
</gene>
<keyword evidence="5 8" id="KW-0812">Transmembrane</keyword>
<keyword evidence="3" id="KW-1003">Cell membrane</keyword>
<evidence type="ECO:0000313" key="11">
    <source>
        <dbReference type="Proteomes" id="UP000265800"/>
    </source>
</evidence>
<feature type="domain" description="ABC transmembrane type-1" evidence="9">
    <location>
        <begin position="58"/>
        <end position="249"/>
    </location>
</feature>
<organism evidence="10 11">
    <name type="scientific">Meiothermus luteus</name>
    <dbReference type="NCBI Taxonomy" id="2026184"/>
    <lineage>
        <taxon>Bacteria</taxon>
        <taxon>Thermotogati</taxon>
        <taxon>Deinococcota</taxon>
        <taxon>Deinococci</taxon>
        <taxon>Thermales</taxon>
        <taxon>Thermaceae</taxon>
        <taxon>Meiothermus</taxon>
    </lineage>
</organism>
<evidence type="ECO:0000256" key="8">
    <source>
        <dbReference type="RuleBase" id="RU363032"/>
    </source>
</evidence>
<dbReference type="Gene3D" id="1.10.3720.10">
    <property type="entry name" value="MetI-like"/>
    <property type="match status" value="1"/>
</dbReference>
<dbReference type="PANTHER" id="PTHR43357">
    <property type="entry name" value="INNER MEMBRANE ABC TRANSPORTER PERMEASE PROTEIN YDCV"/>
    <property type="match status" value="1"/>
</dbReference>
<feature type="transmembrane region" description="Helical" evidence="8">
    <location>
        <begin position="233"/>
        <end position="252"/>
    </location>
</feature>
<dbReference type="GO" id="GO:0005886">
    <property type="term" value="C:plasma membrane"/>
    <property type="evidence" value="ECO:0007669"/>
    <property type="project" value="UniProtKB-SubCell"/>
</dbReference>
<dbReference type="Proteomes" id="UP000265800">
    <property type="component" value="Unassembled WGS sequence"/>
</dbReference>
<evidence type="ECO:0000256" key="4">
    <source>
        <dbReference type="ARBA" id="ARBA00022519"/>
    </source>
</evidence>
<evidence type="ECO:0000313" key="10">
    <source>
        <dbReference type="EMBL" id="RIH85700.1"/>
    </source>
</evidence>
<feature type="transmembrane region" description="Helical" evidence="8">
    <location>
        <begin position="130"/>
        <end position="157"/>
    </location>
</feature>
<dbReference type="EMBL" id="QWKZ01000041">
    <property type="protein sequence ID" value="RIH85700.1"/>
    <property type="molecule type" value="Genomic_DNA"/>
</dbReference>
<sequence>MRGLGWSFFTLFLLYLLLPMLAPVVYSFSRLWLDLLPEGFTLEWYARVLRDPKYLEAASLSLRIALLAVAINILAGVPTAYALYLWSDRMGEGLRRLLQVLPLLVPPLVVGLGFLLAFNRPPLALSGTFWIVVLGHAALGFPFFFRTVYAGLAGIEVRLLMEAAQASGAGLWQRLRHVLLPNLLPAVISGSLVAFAISMGEFEVTSMVAGFGTITLPLLLFQSLREDFRAASAVASVLLYTTLLALVGLSLARRR</sequence>
<keyword evidence="11" id="KW-1185">Reference proteome</keyword>
<keyword evidence="7 8" id="KW-0472">Membrane</keyword>
<dbReference type="InterPro" id="IPR000515">
    <property type="entry name" value="MetI-like"/>
</dbReference>
<dbReference type="SUPFAM" id="SSF161098">
    <property type="entry name" value="MetI-like"/>
    <property type="match status" value="1"/>
</dbReference>
<evidence type="ECO:0000256" key="7">
    <source>
        <dbReference type="ARBA" id="ARBA00023136"/>
    </source>
</evidence>
<dbReference type="AlphaFoldDB" id="A0A399EQC8"/>
<evidence type="ECO:0000256" key="3">
    <source>
        <dbReference type="ARBA" id="ARBA00022475"/>
    </source>
</evidence>
<keyword evidence="2 8" id="KW-0813">Transport</keyword>
<evidence type="ECO:0000256" key="2">
    <source>
        <dbReference type="ARBA" id="ARBA00022448"/>
    </source>
</evidence>
<comment type="similarity">
    <text evidence="8">Belongs to the binding-protein-dependent transport system permease family.</text>
</comment>
<feature type="transmembrane region" description="Helical" evidence="8">
    <location>
        <begin position="178"/>
        <end position="198"/>
    </location>
</feature>
<reference evidence="10 11" key="1">
    <citation type="submission" date="2018-08" db="EMBL/GenBank/DDBJ databases">
        <title>Meiothermus luteus KCTC 52599 genome sequencing project.</title>
        <authorList>
            <person name="Da Costa M.S."/>
            <person name="Albuquerque L."/>
            <person name="Raposo P."/>
            <person name="Froufe H.J.C."/>
            <person name="Barroso C.S."/>
            <person name="Egas C."/>
        </authorList>
    </citation>
    <scope>NUCLEOTIDE SEQUENCE [LARGE SCALE GENOMIC DNA]</scope>
    <source>
        <strain evidence="10 11">KCTC 52599</strain>
    </source>
</reference>
<feature type="transmembrane region" description="Helical" evidence="8">
    <location>
        <begin position="64"/>
        <end position="85"/>
    </location>
</feature>
<name>A0A399EQC8_9DEIN</name>
<comment type="caution">
    <text evidence="10">The sequence shown here is derived from an EMBL/GenBank/DDBJ whole genome shotgun (WGS) entry which is preliminary data.</text>
</comment>
<dbReference type="OrthoDB" id="9795403at2"/>
<dbReference type="PANTHER" id="PTHR43357:SF4">
    <property type="entry name" value="INNER MEMBRANE ABC TRANSPORTER PERMEASE PROTEIN YDCV"/>
    <property type="match status" value="1"/>
</dbReference>
<dbReference type="CDD" id="cd06261">
    <property type="entry name" value="TM_PBP2"/>
    <property type="match status" value="1"/>
</dbReference>
<keyword evidence="6 8" id="KW-1133">Transmembrane helix</keyword>
<dbReference type="GO" id="GO:0055085">
    <property type="term" value="P:transmembrane transport"/>
    <property type="evidence" value="ECO:0007669"/>
    <property type="project" value="InterPro"/>
</dbReference>